<proteinExistence type="predicted"/>
<dbReference type="Gene3D" id="1.25.40.10">
    <property type="entry name" value="Tetratricopeptide repeat domain"/>
    <property type="match status" value="1"/>
</dbReference>
<dbReference type="Pfam" id="PF00535">
    <property type="entry name" value="Glycos_transf_2"/>
    <property type="match status" value="1"/>
</dbReference>
<comment type="caution">
    <text evidence="2">The sequence shown here is derived from an EMBL/GenBank/DDBJ whole genome shotgun (WGS) entry which is preliminary data.</text>
</comment>
<dbReference type="EMBL" id="JAMRYU010000008">
    <property type="protein sequence ID" value="MDC4240272.1"/>
    <property type="molecule type" value="Genomic_DNA"/>
</dbReference>
<dbReference type="CDD" id="cd02511">
    <property type="entry name" value="Beta4Glucosyltransferase"/>
    <property type="match status" value="1"/>
</dbReference>
<dbReference type="SUPFAM" id="SSF53448">
    <property type="entry name" value="Nucleotide-diphospho-sugar transferases"/>
    <property type="match status" value="1"/>
</dbReference>
<accession>A0A9X3XNN4</accession>
<feature type="domain" description="Glycosyltransferase 2-like" evidence="1">
    <location>
        <begin position="8"/>
        <end position="99"/>
    </location>
</feature>
<dbReference type="InterPro" id="IPR011990">
    <property type="entry name" value="TPR-like_helical_dom_sf"/>
</dbReference>
<sequence length="380" mass="44550">MTNRITISLCMIVKDEEKTLARCLSSVKDIVDEMIIVDTGSTDKTVDIAKSFNSQIYSFKWIDDFAKARNYAFSKATKEYIFWLDADDYLDEDNIEKFKILKETFDRNVDTVTMEYSLNRDVNGNTTYSLKRNRLVKRSKGFKWIGRIHEYLEVGGISLNSDISVNHGKVKPSGDRNLTIFKKMEEEGEKFSVRDMFYYANELYYNGLYEEATKKYEAFLDTKLGWVEDVKTAIANLIQCYTNTNKPEKKIGIILKSFEFDVPRADICCRLAEIFLSKKQIKQAIFWYKIAMGCIHEKDNLGIDNRDYYTWIPSIQLCVCYSILGDYDAAYYYNELTALYGGNIDKVDYNRKFLKSKFEELGKTTPDLDYKLIDRRYRFF</sequence>
<dbReference type="SUPFAM" id="SSF48452">
    <property type="entry name" value="TPR-like"/>
    <property type="match status" value="1"/>
</dbReference>
<dbReference type="Gene3D" id="3.90.550.10">
    <property type="entry name" value="Spore Coat Polysaccharide Biosynthesis Protein SpsA, Chain A"/>
    <property type="match status" value="1"/>
</dbReference>
<dbReference type="Proteomes" id="UP001141183">
    <property type="component" value="Unassembled WGS sequence"/>
</dbReference>
<evidence type="ECO:0000313" key="2">
    <source>
        <dbReference type="EMBL" id="MDC4240272.1"/>
    </source>
</evidence>
<evidence type="ECO:0000259" key="1">
    <source>
        <dbReference type="Pfam" id="PF00535"/>
    </source>
</evidence>
<protein>
    <submittedName>
        <fullName evidence="2">Glycosyltransferase family 2 protein</fullName>
    </submittedName>
</protein>
<dbReference type="InterPro" id="IPR001173">
    <property type="entry name" value="Glyco_trans_2-like"/>
</dbReference>
<keyword evidence="3" id="KW-1185">Reference proteome</keyword>
<dbReference type="PANTHER" id="PTHR43630:SF2">
    <property type="entry name" value="GLYCOSYLTRANSFERASE"/>
    <property type="match status" value="1"/>
</dbReference>
<evidence type="ECO:0000313" key="3">
    <source>
        <dbReference type="Proteomes" id="UP001141183"/>
    </source>
</evidence>
<reference evidence="2" key="1">
    <citation type="submission" date="2022-05" db="EMBL/GenBank/DDBJ databases">
        <title>Draft genome sequence of Clostridium tertium strain CP3 isolated from Peru.</title>
        <authorList>
            <person name="Hurtado R."/>
            <person name="Lima L."/>
            <person name="Sousa T."/>
            <person name="Jaiswal A.K."/>
            <person name="Tiwari S."/>
            <person name="Maturrano L."/>
            <person name="Brenig B."/>
            <person name="Azevedo V."/>
        </authorList>
    </citation>
    <scope>NUCLEOTIDE SEQUENCE</scope>
    <source>
        <strain evidence="2">CP3</strain>
    </source>
</reference>
<dbReference type="PANTHER" id="PTHR43630">
    <property type="entry name" value="POLY-BETA-1,6-N-ACETYL-D-GLUCOSAMINE SYNTHASE"/>
    <property type="match status" value="1"/>
</dbReference>
<dbReference type="AlphaFoldDB" id="A0A9X3XNN4"/>
<name>A0A9X3XNN4_9CLOT</name>
<dbReference type="RefSeq" id="WP_008678601.1">
    <property type="nucleotide sequence ID" value="NZ_CABKOG010000003.1"/>
</dbReference>
<organism evidence="2 3">
    <name type="scientific">Clostridium tertium</name>
    <dbReference type="NCBI Taxonomy" id="1559"/>
    <lineage>
        <taxon>Bacteria</taxon>
        <taxon>Bacillati</taxon>
        <taxon>Bacillota</taxon>
        <taxon>Clostridia</taxon>
        <taxon>Eubacteriales</taxon>
        <taxon>Clostridiaceae</taxon>
        <taxon>Clostridium</taxon>
    </lineage>
</organism>
<gene>
    <name evidence="2" type="ORF">NE398_08845</name>
</gene>
<dbReference type="InterPro" id="IPR029044">
    <property type="entry name" value="Nucleotide-diphossugar_trans"/>
</dbReference>